<dbReference type="InterPro" id="IPR001173">
    <property type="entry name" value="Glyco_trans_2-like"/>
</dbReference>
<dbReference type="GO" id="GO:0005886">
    <property type="term" value="C:plasma membrane"/>
    <property type="evidence" value="ECO:0007669"/>
    <property type="project" value="UniProtKB-SubCell"/>
</dbReference>
<dbReference type="CDD" id="cd02522">
    <property type="entry name" value="GT_2_like_a"/>
    <property type="match status" value="1"/>
</dbReference>
<comment type="subcellular location">
    <subcellularLocation>
        <location evidence="1">Cell membrane</location>
    </subcellularLocation>
</comment>
<dbReference type="InterPro" id="IPR029044">
    <property type="entry name" value="Nucleotide-diphossugar_trans"/>
</dbReference>
<sequence length="259" mass="29040">MIRQKAAIFPLPFFLNSTISIALKTLFISIIIPTLNEEQRIGLCLDRLLQQIKKQDSQIGIIVVDGGSTDRTAQEVSARKISLLSSEPGRGQQQHRGAETANGEILLFLHSDTALPDTFFQDIRSTLRGNEVIAGAFRLRIKGYELGKLGFRLIETGVQLRSKLFSLPYGDQALFMRRASYFAAGGFPQQPIMEDVALIHRLRKLGRISIAPSYVSTSARRWQQHGLLKTTLINQLMLLGRAIGISPQQLARFYYGQRK</sequence>
<reference evidence="7" key="1">
    <citation type="journal article" date="2024" name="Syst. Appl. Microbiol.">
        <title>First single-strain enrichments of Electrothrix cable bacteria, description of E. aestuarii sp. nov. and E. rattekaaiensis sp. nov., and proposal of a cable bacteria taxonomy following the rules of the SeqCode.</title>
        <authorList>
            <person name="Plum-Jensen L.E."/>
            <person name="Schramm A."/>
            <person name="Marshall I.P.G."/>
        </authorList>
    </citation>
    <scope>NUCLEOTIDE SEQUENCE</scope>
    <source>
        <strain evidence="7">Rat1</strain>
    </source>
</reference>
<gene>
    <name evidence="7" type="ORF">Q3M24_21790</name>
</gene>
<keyword evidence="5" id="KW-0472">Membrane</keyword>
<keyword evidence="3" id="KW-0328">Glycosyltransferase</keyword>
<dbReference type="PANTHER" id="PTHR43646">
    <property type="entry name" value="GLYCOSYLTRANSFERASE"/>
    <property type="match status" value="1"/>
</dbReference>
<evidence type="ECO:0000259" key="6">
    <source>
        <dbReference type="Pfam" id="PF00535"/>
    </source>
</evidence>
<evidence type="ECO:0000256" key="3">
    <source>
        <dbReference type="ARBA" id="ARBA00022676"/>
    </source>
</evidence>
<evidence type="ECO:0000256" key="1">
    <source>
        <dbReference type="ARBA" id="ARBA00004236"/>
    </source>
</evidence>
<dbReference type="KEGG" id="eaj:Q3M24_21790"/>
<dbReference type="SUPFAM" id="SSF53448">
    <property type="entry name" value="Nucleotide-diphospho-sugar transferases"/>
    <property type="match status" value="1"/>
</dbReference>
<dbReference type="Pfam" id="PF00535">
    <property type="entry name" value="Glycos_transf_2"/>
    <property type="match status" value="1"/>
</dbReference>
<evidence type="ECO:0000256" key="5">
    <source>
        <dbReference type="ARBA" id="ARBA00023136"/>
    </source>
</evidence>
<accession>A0AAU8LUP3</accession>
<keyword evidence="4" id="KW-0808">Transferase</keyword>
<dbReference type="InterPro" id="IPR026461">
    <property type="entry name" value="Trfase_2_rSAM/seldom_assoc"/>
</dbReference>
<dbReference type="AlphaFoldDB" id="A0AAU8LUP3"/>
<dbReference type="Gene3D" id="3.90.550.10">
    <property type="entry name" value="Spore Coat Polysaccharide Biosynthesis Protein SpsA, Chain A"/>
    <property type="match status" value="1"/>
</dbReference>
<name>A0AAU8LUP3_9BACT</name>
<organism evidence="7">
    <name type="scientific">Candidatus Electrothrix aestuarii</name>
    <dbReference type="NCBI Taxonomy" id="3062594"/>
    <lineage>
        <taxon>Bacteria</taxon>
        <taxon>Pseudomonadati</taxon>
        <taxon>Thermodesulfobacteriota</taxon>
        <taxon>Desulfobulbia</taxon>
        <taxon>Desulfobulbales</taxon>
        <taxon>Desulfobulbaceae</taxon>
        <taxon>Candidatus Electrothrix</taxon>
    </lineage>
</organism>
<dbReference type="PANTHER" id="PTHR43646:SF2">
    <property type="entry name" value="GLYCOSYLTRANSFERASE 2-LIKE DOMAIN-CONTAINING PROTEIN"/>
    <property type="match status" value="1"/>
</dbReference>
<evidence type="ECO:0000256" key="2">
    <source>
        <dbReference type="ARBA" id="ARBA00022475"/>
    </source>
</evidence>
<keyword evidence="2" id="KW-1003">Cell membrane</keyword>
<evidence type="ECO:0000313" key="7">
    <source>
        <dbReference type="EMBL" id="XCN72880.1"/>
    </source>
</evidence>
<proteinExistence type="predicted"/>
<protein>
    <submittedName>
        <fullName evidence="7">TIGR04283 family arsenosugar biosynthesis glycosyltransferase</fullName>
    </submittedName>
</protein>
<reference evidence="7" key="2">
    <citation type="submission" date="2024-06" db="EMBL/GenBank/DDBJ databases">
        <authorList>
            <person name="Plum-Jensen L.E."/>
            <person name="Schramm A."/>
            <person name="Marshall I.P.G."/>
        </authorList>
    </citation>
    <scope>NUCLEOTIDE SEQUENCE</scope>
    <source>
        <strain evidence="7">Rat1</strain>
    </source>
</reference>
<evidence type="ECO:0000256" key="4">
    <source>
        <dbReference type="ARBA" id="ARBA00022679"/>
    </source>
</evidence>
<dbReference type="EMBL" id="CP159373">
    <property type="protein sequence ID" value="XCN72880.1"/>
    <property type="molecule type" value="Genomic_DNA"/>
</dbReference>
<dbReference type="GO" id="GO:0016757">
    <property type="term" value="F:glycosyltransferase activity"/>
    <property type="evidence" value="ECO:0007669"/>
    <property type="project" value="UniProtKB-KW"/>
</dbReference>
<dbReference type="NCBIfam" id="TIGR04283">
    <property type="entry name" value="glyco_like_mftF"/>
    <property type="match status" value="1"/>
</dbReference>
<feature type="domain" description="Glycosyltransferase 2-like" evidence="6">
    <location>
        <begin position="29"/>
        <end position="180"/>
    </location>
</feature>